<accession>A0A2N0BMH6</accession>
<comment type="caution">
    <text evidence="1">The sequence shown here is derived from an EMBL/GenBank/DDBJ whole genome shotgun (WGS) entry which is preliminary data.</text>
</comment>
<name>A0A2N0B3Z8_9LEPT</name>
<accession>A0A2N0B3Z8</accession>
<gene>
    <name evidence="1" type="ORF">CH379_19640</name>
</gene>
<organism evidence="1">
    <name type="scientific">Leptospira ellisii</name>
    <dbReference type="NCBI Taxonomy" id="2023197"/>
    <lineage>
        <taxon>Bacteria</taxon>
        <taxon>Pseudomonadati</taxon>
        <taxon>Spirochaetota</taxon>
        <taxon>Spirochaetia</taxon>
        <taxon>Leptospirales</taxon>
        <taxon>Leptospiraceae</taxon>
        <taxon>Leptospira</taxon>
    </lineage>
</organism>
<dbReference type="EMBL" id="NPEF01000326">
    <property type="protein sequence ID" value="PJZ91264.1"/>
    <property type="molecule type" value="Genomic_DNA"/>
</dbReference>
<protein>
    <recommendedName>
        <fullName evidence="2">Lipoprotein</fullName>
    </recommendedName>
</protein>
<dbReference type="PROSITE" id="PS51257">
    <property type="entry name" value="PROKAR_LIPOPROTEIN"/>
    <property type="match status" value="1"/>
</dbReference>
<dbReference type="AlphaFoldDB" id="A0A2N0B3Z8"/>
<sequence length="256" mass="29814">MWLSKLKWILIGTLVLSSFSCRSIDYKFILKPKSENTNKKILAMGIFMYEEYDVPLLGKIYSITYPQPNLAYFTRDCPLEDLKKEDTCKVETFSPRGDLISKDENSETYETDRISIWQKANSFLKVDTSVFKLVEADLGSKLYITDVGFPARRRLQSNFYYHVQNPEEFPIQAASNDHIHFVGIYAVRVEMNWFSKSRIVDRVGYLEDGIKAIRNINDRALTEQFCGMGEVNIENCSRYSMEQIYKSLNPPYHLVK</sequence>
<reference evidence="1" key="1">
    <citation type="submission" date="2017-07" db="EMBL/GenBank/DDBJ databases">
        <title>Leptospira spp. isolated from tropical soils.</title>
        <authorList>
            <person name="Thibeaux R."/>
            <person name="Iraola G."/>
            <person name="Ferres I."/>
            <person name="Bierque E."/>
            <person name="Girault D."/>
            <person name="Soupe-Gilbert M.-E."/>
            <person name="Picardeau M."/>
            <person name="Goarant C."/>
        </authorList>
    </citation>
    <scope>NUCLEOTIDE SEQUENCE [LARGE SCALE GENOMIC DNA]</scope>
    <source>
        <strain evidence="1">ATI7-C-A5</strain>
    </source>
</reference>
<evidence type="ECO:0000313" key="1">
    <source>
        <dbReference type="EMBL" id="PJZ91264.1"/>
    </source>
</evidence>
<proteinExistence type="predicted"/>
<evidence type="ECO:0008006" key="2">
    <source>
        <dbReference type="Google" id="ProtNLM"/>
    </source>
</evidence>